<dbReference type="Pfam" id="PF03023">
    <property type="entry name" value="MurJ"/>
    <property type="match status" value="1"/>
</dbReference>
<keyword evidence="6 10" id="KW-1133">Transmembrane helix</keyword>
<feature type="transmembrane region" description="Helical" evidence="10">
    <location>
        <begin position="12"/>
        <end position="31"/>
    </location>
</feature>
<keyword evidence="12" id="KW-1185">Reference proteome</keyword>
<evidence type="ECO:0000256" key="6">
    <source>
        <dbReference type="ARBA" id="ARBA00022989"/>
    </source>
</evidence>
<protein>
    <submittedName>
        <fullName evidence="11">Membrane protein involved in the export of O-antigen and teichoic acid</fullName>
    </submittedName>
</protein>
<feature type="transmembrane region" description="Helical" evidence="10">
    <location>
        <begin position="124"/>
        <end position="144"/>
    </location>
</feature>
<comment type="similarity">
    <text evidence="9">Belongs to the MurJ/MviN family.</text>
</comment>
<feature type="transmembrane region" description="Helical" evidence="10">
    <location>
        <begin position="90"/>
        <end position="112"/>
    </location>
</feature>
<feature type="transmembrane region" description="Helical" evidence="10">
    <location>
        <begin position="475"/>
        <end position="496"/>
    </location>
</feature>
<dbReference type="InterPro" id="IPR004268">
    <property type="entry name" value="MurJ"/>
</dbReference>
<evidence type="ECO:0000313" key="12">
    <source>
        <dbReference type="Proteomes" id="UP000184171"/>
    </source>
</evidence>
<gene>
    <name evidence="11" type="ORF">SAMN02745165_02680</name>
</gene>
<dbReference type="EMBL" id="FQZT01000010">
    <property type="protein sequence ID" value="SHJ57100.1"/>
    <property type="molecule type" value="Genomic_DNA"/>
</dbReference>
<feature type="transmembrane region" description="Helical" evidence="10">
    <location>
        <begin position="308"/>
        <end position="325"/>
    </location>
</feature>
<dbReference type="PANTHER" id="PTHR30250:SF26">
    <property type="entry name" value="PSMA PROTEIN"/>
    <property type="match status" value="1"/>
</dbReference>
<dbReference type="PANTHER" id="PTHR30250">
    <property type="entry name" value="PST FAMILY PREDICTED COLANIC ACID TRANSPORTER"/>
    <property type="match status" value="1"/>
</dbReference>
<dbReference type="GO" id="GO:0009252">
    <property type="term" value="P:peptidoglycan biosynthetic process"/>
    <property type="evidence" value="ECO:0007669"/>
    <property type="project" value="UniProtKB-KW"/>
</dbReference>
<evidence type="ECO:0000313" key="11">
    <source>
        <dbReference type="EMBL" id="SHJ57100.1"/>
    </source>
</evidence>
<evidence type="ECO:0000256" key="8">
    <source>
        <dbReference type="ARBA" id="ARBA00060041"/>
    </source>
</evidence>
<feature type="transmembrane region" description="Helical" evidence="10">
    <location>
        <begin position="345"/>
        <end position="364"/>
    </location>
</feature>
<proteinExistence type="inferred from homology"/>
<dbReference type="RefSeq" id="WP_208610175.1">
    <property type="nucleotide sequence ID" value="NZ_FQZT01000010.1"/>
</dbReference>
<feature type="transmembrane region" description="Helical" evidence="10">
    <location>
        <begin position="440"/>
        <end position="463"/>
    </location>
</feature>
<feature type="transmembrane region" description="Helical" evidence="10">
    <location>
        <begin position="37"/>
        <end position="56"/>
    </location>
</feature>
<feature type="transmembrane region" description="Helical" evidence="10">
    <location>
        <begin position="269"/>
        <end position="288"/>
    </location>
</feature>
<reference evidence="11 12" key="1">
    <citation type="submission" date="2016-11" db="EMBL/GenBank/DDBJ databases">
        <authorList>
            <person name="Jaros S."/>
            <person name="Januszkiewicz K."/>
            <person name="Wedrychowicz H."/>
        </authorList>
    </citation>
    <scope>NUCLEOTIDE SEQUENCE [LARGE SCALE GENOMIC DNA]</scope>
    <source>
        <strain evidence="11 12">DSM 5091</strain>
    </source>
</reference>
<evidence type="ECO:0000256" key="9">
    <source>
        <dbReference type="ARBA" id="ARBA00061532"/>
    </source>
</evidence>
<keyword evidence="7 10" id="KW-0472">Membrane</keyword>
<evidence type="ECO:0000256" key="3">
    <source>
        <dbReference type="ARBA" id="ARBA00022692"/>
    </source>
</evidence>
<evidence type="ECO:0000256" key="2">
    <source>
        <dbReference type="ARBA" id="ARBA00022475"/>
    </source>
</evidence>
<name>A0A1M6KDR6_MALRU</name>
<evidence type="ECO:0000256" key="7">
    <source>
        <dbReference type="ARBA" id="ARBA00023136"/>
    </source>
</evidence>
<keyword evidence="3 10" id="KW-0812">Transmembrane</keyword>
<evidence type="ECO:0000256" key="10">
    <source>
        <dbReference type="SAM" id="Phobius"/>
    </source>
</evidence>
<dbReference type="STRING" id="1122189.SAMN02745165_02680"/>
<dbReference type="GO" id="GO:0008360">
    <property type="term" value="P:regulation of cell shape"/>
    <property type="evidence" value="ECO:0007669"/>
    <property type="project" value="UniProtKB-KW"/>
</dbReference>
<organism evidence="11 12">
    <name type="scientific">Malonomonas rubra DSM 5091</name>
    <dbReference type="NCBI Taxonomy" id="1122189"/>
    <lineage>
        <taxon>Bacteria</taxon>
        <taxon>Pseudomonadati</taxon>
        <taxon>Thermodesulfobacteriota</taxon>
        <taxon>Desulfuromonadia</taxon>
        <taxon>Desulfuromonadales</taxon>
        <taxon>Geopsychrobacteraceae</taxon>
        <taxon>Malonomonas</taxon>
    </lineage>
</organism>
<dbReference type="GO" id="GO:0005886">
    <property type="term" value="C:plasma membrane"/>
    <property type="evidence" value="ECO:0007669"/>
    <property type="project" value="UniProtKB-SubCell"/>
</dbReference>
<keyword evidence="2" id="KW-1003">Cell membrane</keyword>
<dbReference type="AlphaFoldDB" id="A0A1M6KDR6"/>
<feature type="transmembrane region" description="Helical" evidence="10">
    <location>
        <begin position="226"/>
        <end position="257"/>
    </location>
</feature>
<comment type="subcellular location">
    <subcellularLocation>
        <location evidence="1">Cell membrane</location>
        <topology evidence="1">Multi-pass membrane protein</topology>
    </subcellularLocation>
</comment>
<keyword evidence="5" id="KW-0573">Peptidoglycan synthesis</keyword>
<feature type="transmembrane region" description="Helical" evidence="10">
    <location>
        <begin position="405"/>
        <end position="428"/>
    </location>
</feature>
<evidence type="ECO:0000256" key="4">
    <source>
        <dbReference type="ARBA" id="ARBA00022960"/>
    </source>
</evidence>
<keyword evidence="4" id="KW-0133">Cell shape</keyword>
<feature type="transmembrane region" description="Helical" evidence="10">
    <location>
        <begin position="376"/>
        <end position="399"/>
    </location>
</feature>
<dbReference type="InterPro" id="IPR050833">
    <property type="entry name" value="Poly_Biosynth_Transport"/>
</dbReference>
<accession>A0A1M6KDR6</accession>
<evidence type="ECO:0000256" key="5">
    <source>
        <dbReference type="ARBA" id="ARBA00022984"/>
    </source>
</evidence>
<comment type="function">
    <text evidence="8">Involved in peptidoglycan biosynthesis. Transports lipid-linked peptidoglycan precursors from the inner to the outer leaflet of the cytoplasmic membrane.</text>
</comment>
<dbReference type="Proteomes" id="UP000184171">
    <property type="component" value="Unassembled WGS sequence"/>
</dbReference>
<sequence>MSARTHLRNLAFNWGGHAATLLVMFFLSPYIVGKLDAISYGIWSLLNVLTGYMGIFDLGVRASVGRYVALYLGKNDLVGVDETIRAGFGFFSLAGVLILLVGIGLGWLFPAMFEGVPPEHYDTVSILLPLMVVNVWLAAIAAIYSSVLAAHDRFDLARGVDLVVLLVRTVGTIYALEVGWGLWGLVLAIIAGNICAVFGNRIFAGIIQQDLRTFPFLFSQERIKELLGYGLASFFTNAAVKIIGQSDLVIVGIFLAVADVREYNVGAMLVYYSATFIVIIGNTFFPAIQRAAAGGTEGEVRHLFYRQLRVTLCFGLLVYVGFVFYSKSFIDLWMFQDGFGKESVFAAAEIMALLALSKFPTLIIQPCVNVLSALGYVAYTAKVTVVEAFVNLLLSILFVTVLDMGIAGVAGGTLVARLLVPSVAMPWYLFKKLRLSFSGFVKSAVLPSIVSSGLFSTFCWLGVTYFPPEKWSTFSLQVLLAVLIWFVLGLFLLVPVDLRIRFFAKFSFRG</sequence>
<feature type="transmembrane region" description="Helical" evidence="10">
    <location>
        <begin position="182"/>
        <end position="206"/>
    </location>
</feature>
<evidence type="ECO:0000256" key="1">
    <source>
        <dbReference type="ARBA" id="ARBA00004651"/>
    </source>
</evidence>